<sequence length="192" mass="22186">METDDSADYLPNFGRPDWLGPISLDDWRFPELNQPVDVVLIVRRTDVKGNTSREQHWFIQWDRGCFTDNGREFPVTRRVQIVREMILRGSDDERGRMLPHLTNWGANTKTPTGLTTAERSHRVVIKRMTKEERVRLQEIADSTRVRVPNGRWNCQDWIKTVLMTAVQGGLIDQGQYDEAITQAESVPPALVE</sequence>
<feature type="compositionally biased region" description="Polar residues" evidence="1">
    <location>
        <begin position="104"/>
        <end position="117"/>
    </location>
</feature>
<accession>A0A8H5EZS0</accession>
<dbReference type="EMBL" id="JAACJJ010000030">
    <property type="protein sequence ID" value="KAF5318419.1"/>
    <property type="molecule type" value="Genomic_DNA"/>
</dbReference>
<feature type="region of interest" description="Disordered" evidence="1">
    <location>
        <begin position="99"/>
        <end position="118"/>
    </location>
</feature>
<gene>
    <name evidence="2" type="ORF">D9619_010921</name>
</gene>
<reference evidence="2 3" key="1">
    <citation type="journal article" date="2020" name="ISME J.">
        <title>Uncovering the hidden diversity of litter-decomposition mechanisms in mushroom-forming fungi.</title>
        <authorList>
            <person name="Floudas D."/>
            <person name="Bentzer J."/>
            <person name="Ahren D."/>
            <person name="Johansson T."/>
            <person name="Persson P."/>
            <person name="Tunlid A."/>
        </authorList>
    </citation>
    <scope>NUCLEOTIDE SEQUENCE [LARGE SCALE GENOMIC DNA]</scope>
    <source>
        <strain evidence="2 3">CBS 101986</strain>
    </source>
</reference>
<name>A0A8H5EZS0_9AGAR</name>
<keyword evidence="3" id="KW-1185">Reference proteome</keyword>
<dbReference type="OrthoDB" id="37659at2759"/>
<evidence type="ECO:0000313" key="3">
    <source>
        <dbReference type="Proteomes" id="UP000567179"/>
    </source>
</evidence>
<evidence type="ECO:0000256" key="1">
    <source>
        <dbReference type="SAM" id="MobiDB-lite"/>
    </source>
</evidence>
<proteinExistence type="predicted"/>
<evidence type="ECO:0000313" key="2">
    <source>
        <dbReference type="EMBL" id="KAF5318419.1"/>
    </source>
</evidence>
<protein>
    <submittedName>
        <fullName evidence="2">Uncharacterized protein</fullName>
    </submittedName>
</protein>
<comment type="caution">
    <text evidence="2">The sequence shown here is derived from an EMBL/GenBank/DDBJ whole genome shotgun (WGS) entry which is preliminary data.</text>
</comment>
<dbReference type="Proteomes" id="UP000567179">
    <property type="component" value="Unassembled WGS sequence"/>
</dbReference>
<dbReference type="AlphaFoldDB" id="A0A8H5EZS0"/>
<organism evidence="2 3">
    <name type="scientific">Psilocybe cf. subviscida</name>
    <dbReference type="NCBI Taxonomy" id="2480587"/>
    <lineage>
        <taxon>Eukaryota</taxon>
        <taxon>Fungi</taxon>
        <taxon>Dikarya</taxon>
        <taxon>Basidiomycota</taxon>
        <taxon>Agaricomycotina</taxon>
        <taxon>Agaricomycetes</taxon>
        <taxon>Agaricomycetidae</taxon>
        <taxon>Agaricales</taxon>
        <taxon>Agaricineae</taxon>
        <taxon>Strophariaceae</taxon>
        <taxon>Psilocybe</taxon>
    </lineage>
</organism>